<evidence type="ECO:0000259" key="8">
    <source>
        <dbReference type="PROSITE" id="PS50850"/>
    </source>
</evidence>
<feature type="domain" description="Major facilitator superfamily (MFS) profile" evidence="8">
    <location>
        <begin position="3"/>
        <end position="417"/>
    </location>
</feature>
<keyword evidence="5 7" id="KW-1133">Transmembrane helix</keyword>
<sequence length="427" mass="46399">MKVFLIIWLGQLVSLIGSGLSSFALMVWVYQETQSVTQYALMSLCFALPRVLVSPIAGIAVDRWNRRRVMILGDISAGISTLGLFLLASTGHLQPWHIYIALFINATGNAFQLPAFLASISQLVPKEKLNLANGLRQIADAGANLISPILAGVLLGTLFVKGILLIDFLTFLVALLTLLITRFPNLSVDSDGLSSQSSLKTMLIEGFDYLKQRSALLLIFAFLMGTSFLISMVTVLFTPLVLSNFSSQVLGFLLSLGGIGMILGGVTLSIWPQNQRYVLAILNFTILAGISLLAVGLKTAISIYGLAVFMFMFSAVVVDTTATIILQKKVKSSFQGRIFALKTATNSSMTILAYISSSFLADWVFEPMMQNDNLVSNFVGQIIGVGEGKGINFMFFIAGVLTILVTVIAYQVPPLLNIEKNLPDWDE</sequence>
<keyword evidence="6 7" id="KW-0472">Membrane</keyword>
<keyword evidence="4 7" id="KW-0812">Transmembrane</keyword>
<gene>
    <name evidence="9" type="ORF">CY0110_07804</name>
</gene>
<keyword evidence="2" id="KW-0813">Transport</keyword>
<dbReference type="AlphaFoldDB" id="A3IP46"/>
<dbReference type="PANTHER" id="PTHR43266">
    <property type="entry name" value="MACROLIDE-EFFLUX PROTEIN"/>
    <property type="match status" value="1"/>
</dbReference>
<comment type="subcellular location">
    <subcellularLocation>
        <location evidence="1">Cell membrane</location>
        <topology evidence="1">Multi-pass membrane protein</topology>
    </subcellularLocation>
</comment>
<dbReference type="eggNOG" id="COG0477">
    <property type="taxonomic scope" value="Bacteria"/>
</dbReference>
<feature type="transmembrane region" description="Helical" evidence="7">
    <location>
        <begin position="393"/>
        <end position="412"/>
    </location>
</feature>
<feature type="transmembrane region" description="Helical" evidence="7">
    <location>
        <begin position="96"/>
        <end position="117"/>
    </location>
</feature>
<evidence type="ECO:0000256" key="6">
    <source>
        <dbReference type="ARBA" id="ARBA00023136"/>
    </source>
</evidence>
<comment type="caution">
    <text evidence="9">The sequence shown here is derived from an EMBL/GenBank/DDBJ whole genome shotgun (WGS) entry which is preliminary data.</text>
</comment>
<dbReference type="Gene3D" id="1.20.1250.20">
    <property type="entry name" value="MFS general substrate transporter like domains"/>
    <property type="match status" value="1"/>
</dbReference>
<accession>A3IP46</accession>
<dbReference type="SUPFAM" id="SSF103473">
    <property type="entry name" value="MFS general substrate transporter"/>
    <property type="match status" value="1"/>
</dbReference>
<reference evidence="9 10" key="1">
    <citation type="submission" date="2007-03" db="EMBL/GenBank/DDBJ databases">
        <authorList>
            <person name="Stal L."/>
            <person name="Ferriera S."/>
            <person name="Johnson J."/>
            <person name="Kravitz S."/>
            <person name="Beeson K."/>
            <person name="Sutton G."/>
            <person name="Rogers Y.-H."/>
            <person name="Friedman R."/>
            <person name="Frazier M."/>
            <person name="Venter J.C."/>
        </authorList>
    </citation>
    <scope>NUCLEOTIDE SEQUENCE [LARGE SCALE GENOMIC DNA]</scope>
    <source>
        <strain evidence="9 10">CCY0110</strain>
    </source>
</reference>
<dbReference type="GO" id="GO:0005886">
    <property type="term" value="C:plasma membrane"/>
    <property type="evidence" value="ECO:0007669"/>
    <property type="project" value="UniProtKB-SubCell"/>
</dbReference>
<evidence type="ECO:0000256" key="2">
    <source>
        <dbReference type="ARBA" id="ARBA00022448"/>
    </source>
</evidence>
<evidence type="ECO:0000313" key="9">
    <source>
        <dbReference type="EMBL" id="EAZ91848.1"/>
    </source>
</evidence>
<feature type="transmembrane region" description="Helical" evidence="7">
    <location>
        <begin position="277"/>
        <end position="297"/>
    </location>
</feature>
<proteinExistence type="predicted"/>
<feature type="transmembrane region" description="Helical" evidence="7">
    <location>
        <begin position="162"/>
        <end position="180"/>
    </location>
</feature>
<keyword evidence="3" id="KW-1003">Cell membrane</keyword>
<evidence type="ECO:0000256" key="3">
    <source>
        <dbReference type="ARBA" id="ARBA00022475"/>
    </source>
</evidence>
<feature type="transmembrane region" description="Helical" evidence="7">
    <location>
        <begin position="69"/>
        <end position="90"/>
    </location>
</feature>
<dbReference type="InterPro" id="IPR011701">
    <property type="entry name" value="MFS"/>
</dbReference>
<keyword evidence="10" id="KW-1185">Reference proteome</keyword>
<protein>
    <submittedName>
        <fullName evidence="9">Major facilitator superfamily MFS_1</fullName>
    </submittedName>
</protein>
<feature type="transmembrane region" description="Helical" evidence="7">
    <location>
        <begin position="12"/>
        <end position="30"/>
    </location>
</feature>
<name>A3IP46_9CHRO</name>
<feature type="transmembrane region" description="Helical" evidence="7">
    <location>
        <begin position="303"/>
        <end position="326"/>
    </location>
</feature>
<evidence type="ECO:0000256" key="1">
    <source>
        <dbReference type="ARBA" id="ARBA00004651"/>
    </source>
</evidence>
<feature type="transmembrane region" description="Helical" evidence="7">
    <location>
        <begin position="347"/>
        <end position="365"/>
    </location>
</feature>
<dbReference type="EMBL" id="AAXW01000011">
    <property type="protein sequence ID" value="EAZ91848.1"/>
    <property type="molecule type" value="Genomic_DNA"/>
</dbReference>
<dbReference type="Proteomes" id="UP000003781">
    <property type="component" value="Unassembled WGS sequence"/>
</dbReference>
<dbReference type="OrthoDB" id="9775268at2"/>
<feature type="transmembrane region" description="Helical" evidence="7">
    <location>
        <begin position="36"/>
        <end position="57"/>
    </location>
</feature>
<organism evidence="9 10">
    <name type="scientific">Crocosphaera chwakensis CCY0110</name>
    <dbReference type="NCBI Taxonomy" id="391612"/>
    <lineage>
        <taxon>Bacteria</taxon>
        <taxon>Bacillati</taxon>
        <taxon>Cyanobacteriota</taxon>
        <taxon>Cyanophyceae</taxon>
        <taxon>Oscillatoriophycideae</taxon>
        <taxon>Chroococcales</taxon>
        <taxon>Aphanothecaceae</taxon>
        <taxon>Crocosphaera</taxon>
        <taxon>Crocosphaera chwakensis</taxon>
    </lineage>
</organism>
<dbReference type="GO" id="GO:0022857">
    <property type="term" value="F:transmembrane transporter activity"/>
    <property type="evidence" value="ECO:0007669"/>
    <property type="project" value="InterPro"/>
</dbReference>
<feature type="transmembrane region" description="Helical" evidence="7">
    <location>
        <begin position="138"/>
        <end position="156"/>
    </location>
</feature>
<evidence type="ECO:0000256" key="5">
    <source>
        <dbReference type="ARBA" id="ARBA00022989"/>
    </source>
</evidence>
<evidence type="ECO:0000313" key="10">
    <source>
        <dbReference type="Proteomes" id="UP000003781"/>
    </source>
</evidence>
<dbReference type="InterPro" id="IPR020846">
    <property type="entry name" value="MFS_dom"/>
</dbReference>
<dbReference type="InterPro" id="IPR036259">
    <property type="entry name" value="MFS_trans_sf"/>
</dbReference>
<dbReference type="RefSeq" id="WP_008275167.1">
    <property type="nucleotide sequence ID" value="NZ_AAXW01000011.1"/>
</dbReference>
<dbReference type="PANTHER" id="PTHR43266:SF2">
    <property type="entry name" value="MAJOR FACILITATOR SUPERFAMILY (MFS) PROFILE DOMAIN-CONTAINING PROTEIN"/>
    <property type="match status" value="1"/>
</dbReference>
<evidence type="ECO:0000256" key="7">
    <source>
        <dbReference type="SAM" id="Phobius"/>
    </source>
</evidence>
<feature type="transmembrane region" description="Helical" evidence="7">
    <location>
        <begin position="215"/>
        <end position="237"/>
    </location>
</feature>
<dbReference type="CDD" id="cd06173">
    <property type="entry name" value="MFS_MefA_like"/>
    <property type="match status" value="1"/>
</dbReference>
<evidence type="ECO:0000256" key="4">
    <source>
        <dbReference type="ARBA" id="ARBA00022692"/>
    </source>
</evidence>
<dbReference type="Pfam" id="PF07690">
    <property type="entry name" value="MFS_1"/>
    <property type="match status" value="1"/>
</dbReference>
<feature type="transmembrane region" description="Helical" evidence="7">
    <location>
        <begin position="249"/>
        <end position="270"/>
    </location>
</feature>
<dbReference type="PROSITE" id="PS50850">
    <property type="entry name" value="MFS"/>
    <property type="match status" value="1"/>
</dbReference>